<dbReference type="InterPro" id="IPR016979">
    <property type="entry name" value="DUF2129"/>
</dbReference>
<evidence type="ECO:0000256" key="3">
    <source>
        <dbReference type="SAM" id="MobiDB-lite"/>
    </source>
</evidence>
<dbReference type="Proteomes" id="UP000051751">
    <property type="component" value="Unassembled WGS sequence"/>
</dbReference>
<keyword evidence="6" id="KW-1185">Reference proteome</keyword>
<dbReference type="EMBL" id="JQAZ01000001">
    <property type="protein sequence ID" value="KRN34077.1"/>
    <property type="molecule type" value="Genomic_DNA"/>
</dbReference>
<evidence type="ECO:0000313" key="4">
    <source>
        <dbReference type="EMBL" id="KRN29394.1"/>
    </source>
</evidence>
<protein>
    <recommendedName>
        <fullName evidence="2">UPF0298 protein IV38_GL000278</fullName>
    </recommendedName>
</protein>
<feature type="region of interest" description="Disordered" evidence="3">
    <location>
        <begin position="83"/>
        <end position="115"/>
    </location>
</feature>
<evidence type="ECO:0000313" key="7">
    <source>
        <dbReference type="Proteomes" id="UP000051751"/>
    </source>
</evidence>
<dbReference type="PATRIC" id="fig|81857.3.peg.284"/>
<feature type="compositionally biased region" description="Acidic residues" evidence="3">
    <location>
        <begin position="106"/>
        <end position="115"/>
    </location>
</feature>
<dbReference type="STRING" id="81857.IV38_GL000278"/>
<dbReference type="AlphaFoldDB" id="A0A0R2GBB9"/>
<sequence>MFKMTSRQGIVVWVYSMKQIKQLRRYGMIDYVSKKMKYVYLYVDQDEIDAIMAQLEKLHFVKRVAKSHRPEINMNFTARIDQHSGLQKKGEIEDDEEDRLIRQLDHEEDDADANH</sequence>
<organism evidence="5 6">
    <name type="scientific">Lactobacillus selangorensis</name>
    <dbReference type="NCBI Taxonomy" id="81857"/>
    <lineage>
        <taxon>Bacteria</taxon>
        <taxon>Bacillati</taxon>
        <taxon>Bacillota</taxon>
        <taxon>Bacilli</taxon>
        <taxon>Lactobacillales</taxon>
        <taxon>Lactobacillaceae</taxon>
        <taxon>Lactobacillus</taxon>
    </lineage>
</organism>
<dbReference type="HAMAP" id="MF_01126">
    <property type="entry name" value="UPF0298"/>
    <property type="match status" value="1"/>
</dbReference>
<dbReference type="Pfam" id="PF09902">
    <property type="entry name" value="DUF2129"/>
    <property type="match status" value="1"/>
</dbReference>
<comment type="caution">
    <text evidence="5">The sequence shown here is derived from an EMBL/GenBank/DDBJ whole genome shotgun (WGS) entry which is preliminary data.</text>
</comment>
<comment type="similarity">
    <text evidence="2">Belongs to the UPF0298 family.</text>
</comment>
<evidence type="ECO:0000313" key="6">
    <source>
        <dbReference type="Proteomes" id="UP000051645"/>
    </source>
</evidence>
<dbReference type="RefSeq" id="WP_057768673.1">
    <property type="nucleotide sequence ID" value="NZ_JQAT01000001.1"/>
</dbReference>
<proteinExistence type="inferred from homology"/>
<evidence type="ECO:0000256" key="2">
    <source>
        <dbReference type="HAMAP-Rule" id="MF_01126"/>
    </source>
</evidence>
<evidence type="ECO:0000313" key="5">
    <source>
        <dbReference type="EMBL" id="KRN34077.1"/>
    </source>
</evidence>
<accession>A0A0R2GBB9</accession>
<reference evidence="6 7" key="1">
    <citation type="journal article" date="2015" name="Genome Announc.">
        <title>Expanding the biotechnology potential of lactobacilli through comparative genomics of 213 strains and associated genera.</title>
        <authorList>
            <person name="Sun Z."/>
            <person name="Harris H.M."/>
            <person name="McCann A."/>
            <person name="Guo C."/>
            <person name="Argimon S."/>
            <person name="Zhang W."/>
            <person name="Yang X."/>
            <person name="Jeffery I.B."/>
            <person name="Cooney J.C."/>
            <person name="Kagawa T.F."/>
            <person name="Liu W."/>
            <person name="Song Y."/>
            <person name="Salvetti E."/>
            <person name="Wrobel A."/>
            <person name="Rasinkangas P."/>
            <person name="Parkhill J."/>
            <person name="Rea M.C."/>
            <person name="O'Sullivan O."/>
            <person name="Ritari J."/>
            <person name="Douillard F.P."/>
            <person name="Paul Ross R."/>
            <person name="Yang R."/>
            <person name="Briner A.E."/>
            <person name="Felis G.E."/>
            <person name="de Vos W.M."/>
            <person name="Barrangou R."/>
            <person name="Klaenhammer T.R."/>
            <person name="Caufield P.W."/>
            <person name="Cui Y."/>
            <person name="Zhang H."/>
            <person name="O'Toole P.W."/>
        </authorList>
    </citation>
    <scope>NUCLEOTIDE SEQUENCE [LARGE SCALE GENOMIC DNA]</scope>
    <source>
        <strain evidence="4 7">ATCC BAA-66</strain>
        <strain evidence="5 6">DSM 13344</strain>
    </source>
</reference>
<dbReference type="Proteomes" id="UP000051645">
    <property type="component" value="Unassembled WGS sequence"/>
</dbReference>
<keyword evidence="1 2" id="KW-0963">Cytoplasm</keyword>
<name>A0A0R2GBB9_9LACO</name>
<dbReference type="OrthoDB" id="2990788at2"/>
<dbReference type="GO" id="GO:0005737">
    <property type="term" value="C:cytoplasm"/>
    <property type="evidence" value="ECO:0007669"/>
    <property type="project" value="UniProtKB-SubCell"/>
</dbReference>
<evidence type="ECO:0000256" key="1">
    <source>
        <dbReference type="ARBA" id="ARBA00022490"/>
    </source>
</evidence>
<gene>
    <name evidence="4" type="ORF">IV38_GL000278</name>
    <name evidence="5" type="ORF">IV40_GL000391</name>
</gene>
<comment type="subcellular location">
    <subcellularLocation>
        <location evidence="2">Cytoplasm</location>
    </subcellularLocation>
</comment>
<dbReference type="EMBL" id="JQAT01000001">
    <property type="protein sequence ID" value="KRN29394.1"/>
    <property type="molecule type" value="Genomic_DNA"/>
</dbReference>